<sequence length="209" mass="22113">MADKDSLLSQITNSIRDLQQQGGVEKDTADSLTGMFSNFNGIIDKISEAIPQQVSMLGRTVKDAKTLADDLKQILGGPLVFPGTGVPSAIKGIEDAKTRLHDLVAEQFGDAEALPDKAAERVKELADHAGTVGSAVDEFVGSSYAKKLFDGITPGDGFPELVGKFDALPEADRKKLTDLVTGIGSSAQPIGAALVDILRAFNEDNKEDK</sequence>
<name>A0A8S5L8V3_9CAUD</name>
<proteinExistence type="predicted"/>
<accession>A0A8S5L8V3</accession>
<reference evidence="1" key="1">
    <citation type="journal article" date="2021" name="Proc. Natl. Acad. Sci. U.S.A.">
        <title>A Catalog of Tens of Thousands of Viruses from Human Metagenomes Reveals Hidden Associations with Chronic Diseases.</title>
        <authorList>
            <person name="Tisza M.J."/>
            <person name="Buck C.B."/>
        </authorList>
    </citation>
    <scope>NUCLEOTIDE SEQUENCE</scope>
    <source>
        <strain evidence="1">Ctbvo1</strain>
    </source>
</reference>
<organism evidence="1">
    <name type="scientific">Siphoviridae sp. ctbvo1</name>
    <dbReference type="NCBI Taxonomy" id="2823590"/>
    <lineage>
        <taxon>Viruses</taxon>
        <taxon>Duplodnaviria</taxon>
        <taxon>Heunggongvirae</taxon>
        <taxon>Uroviricota</taxon>
        <taxon>Caudoviricetes</taxon>
    </lineage>
</organism>
<protein>
    <submittedName>
        <fullName evidence="1">Uncharacterized protein</fullName>
    </submittedName>
</protein>
<dbReference type="EMBL" id="BK014657">
    <property type="protein sequence ID" value="DAD66319.1"/>
    <property type="molecule type" value="Genomic_DNA"/>
</dbReference>
<evidence type="ECO:0000313" key="1">
    <source>
        <dbReference type="EMBL" id="DAD66319.1"/>
    </source>
</evidence>